<proteinExistence type="inferred from homology"/>
<dbReference type="AlphaFoldDB" id="A0A9J9QC90"/>
<gene>
    <name evidence="3" type="ordered locus">Dtpsy_2863</name>
</gene>
<dbReference type="PANTHER" id="PTHR47505:SF1">
    <property type="entry name" value="DNA UTILIZATION PROTEIN YHGH"/>
    <property type="match status" value="1"/>
</dbReference>
<accession>A0A9J9QC90</accession>
<dbReference type="Gene3D" id="3.40.50.2020">
    <property type="match status" value="1"/>
</dbReference>
<dbReference type="SUPFAM" id="SSF53271">
    <property type="entry name" value="PRTase-like"/>
    <property type="match status" value="1"/>
</dbReference>
<dbReference type="InterPro" id="IPR000836">
    <property type="entry name" value="PRTase_dom"/>
</dbReference>
<evidence type="ECO:0000259" key="2">
    <source>
        <dbReference type="Pfam" id="PF00156"/>
    </source>
</evidence>
<dbReference type="CDD" id="cd06223">
    <property type="entry name" value="PRTases_typeI"/>
    <property type="match status" value="1"/>
</dbReference>
<sequence>MLFTHLATHLAGISRGLARMGAAVPSRCAVCHAWPARPVCDACRMQFAPPLPRCATCARLLPHGVAQCGDCLRHPTPLDACVAAVNYAFPWADLLAQFKFHAEPGWAGALAQLMARAPGAQAALAQADLVLPVPLSPERLRQRGYNQALLLARALGHPQVHARMLLRMRDTEAQSHLARAERLRNLRGAFVPDPLRAAQLAGKRVLLVDDVMTTGATLHAAAAPLRDAGALQVCALVLARTP</sequence>
<keyword evidence="3" id="KW-0808">Transferase</keyword>
<evidence type="ECO:0000256" key="1">
    <source>
        <dbReference type="ARBA" id="ARBA00008007"/>
    </source>
</evidence>
<reference evidence="3 4" key="1">
    <citation type="journal article" date="2010" name="J. Bacteriol.">
        <title>Completed genome sequence of the anaerobic iron-oxidizing bacterium Acidovorax ebreus strain TPSY.</title>
        <authorList>
            <person name="Byrne-Bailey K.G."/>
            <person name="Weber K.A."/>
            <person name="Chair A.H."/>
            <person name="Bose S."/>
            <person name="Knox T."/>
            <person name="Spanbauer T.L."/>
            <person name="Chertkov O."/>
            <person name="Coates J.D."/>
        </authorList>
    </citation>
    <scope>NUCLEOTIDE SEQUENCE [LARGE SCALE GENOMIC DNA]</scope>
    <source>
        <strain evidence="3 4">TPSY</strain>
    </source>
</reference>
<protein>
    <submittedName>
        <fullName evidence="3">Phosphoribosyltransferase</fullName>
    </submittedName>
</protein>
<feature type="domain" description="Phosphoribosyltransferase" evidence="2">
    <location>
        <begin position="195"/>
        <end position="240"/>
    </location>
</feature>
<organism evidence="3 4">
    <name type="scientific">Acidovorax ebreus (strain TPSY)</name>
    <name type="common">Diaphorobacter sp. (strain TPSY)</name>
    <dbReference type="NCBI Taxonomy" id="535289"/>
    <lineage>
        <taxon>Bacteria</taxon>
        <taxon>Pseudomonadati</taxon>
        <taxon>Pseudomonadota</taxon>
        <taxon>Betaproteobacteria</taxon>
        <taxon>Burkholderiales</taxon>
        <taxon>Comamonadaceae</taxon>
        <taxon>Diaphorobacter</taxon>
    </lineage>
</organism>
<keyword evidence="4" id="KW-1185">Reference proteome</keyword>
<evidence type="ECO:0000313" key="3">
    <source>
        <dbReference type="EMBL" id="ACM34297.1"/>
    </source>
</evidence>
<dbReference type="RefSeq" id="WP_015914167.1">
    <property type="nucleotide sequence ID" value="NC_011992.1"/>
</dbReference>
<evidence type="ECO:0000313" key="4">
    <source>
        <dbReference type="Proteomes" id="UP000000450"/>
    </source>
</evidence>
<name>A0A9J9QC90_ACIET</name>
<dbReference type="GO" id="GO:0016757">
    <property type="term" value="F:glycosyltransferase activity"/>
    <property type="evidence" value="ECO:0007669"/>
    <property type="project" value="UniProtKB-KW"/>
</dbReference>
<dbReference type="InterPro" id="IPR051910">
    <property type="entry name" value="ComF/GntX_DNA_util-trans"/>
</dbReference>
<dbReference type="Proteomes" id="UP000000450">
    <property type="component" value="Chromosome"/>
</dbReference>
<dbReference type="EMBL" id="CP001392">
    <property type="protein sequence ID" value="ACM34297.1"/>
    <property type="molecule type" value="Genomic_DNA"/>
</dbReference>
<dbReference type="KEGG" id="dia:Dtpsy_2863"/>
<comment type="similarity">
    <text evidence="1">Belongs to the ComF/GntX family.</text>
</comment>
<dbReference type="Pfam" id="PF00156">
    <property type="entry name" value="Pribosyltran"/>
    <property type="match status" value="1"/>
</dbReference>
<keyword evidence="3" id="KW-0328">Glycosyltransferase</keyword>
<dbReference type="PANTHER" id="PTHR47505">
    <property type="entry name" value="DNA UTILIZATION PROTEIN YHGH"/>
    <property type="match status" value="1"/>
</dbReference>
<dbReference type="InterPro" id="IPR029057">
    <property type="entry name" value="PRTase-like"/>
</dbReference>